<evidence type="ECO:0000313" key="2">
    <source>
        <dbReference type="Proteomes" id="UP000019132"/>
    </source>
</evidence>
<dbReference type="EMBL" id="GL376564">
    <property type="status" value="NOT_ANNOTATED_CDS"/>
    <property type="molecule type" value="Genomic_DNA"/>
</dbReference>
<sequence>MLSVLRKTLGADYALADDLCSITPNTAYPQMAFAINELQNYSISTWYEDCGTDYVAVARELVASCSESSRLSVVVYGLPNKDCDAGYSTRGNIETTADYTAFLNTLTSTIGNTTCPPSTAYAFTNENTDGRTACYLKSSSADQRTIVGAVSGVVG</sequence>
<evidence type="ECO:0000313" key="1">
    <source>
        <dbReference type="EnsemblProtists" id="PYU1_T005071"/>
    </source>
</evidence>
<dbReference type="PANTHER" id="PTHR34876:SF4">
    <property type="entry name" value="1,4-BETA-D-GLUCAN CELLOBIOHYDROLASE C-RELATED"/>
    <property type="match status" value="1"/>
</dbReference>
<proteinExistence type="predicted"/>
<dbReference type="VEuPathDB" id="FungiDB:PYU1_G005060"/>
<reference evidence="2" key="2">
    <citation type="submission" date="2010-04" db="EMBL/GenBank/DDBJ databases">
        <authorList>
            <person name="Buell R."/>
            <person name="Hamilton J."/>
            <person name="Hostetler J."/>
        </authorList>
    </citation>
    <scope>NUCLEOTIDE SEQUENCE [LARGE SCALE GENOMIC DNA]</scope>
    <source>
        <strain evidence="2">DAOM:BR144</strain>
    </source>
</reference>
<dbReference type="AlphaFoldDB" id="K3WJC9"/>
<dbReference type="InterPro" id="IPR016288">
    <property type="entry name" value="Beta_cellobiohydrolase"/>
</dbReference>
<dbReference type="InParanoid" id="K3WJC9"/>
<dbReference type="Pfam" id="PF01341">
    <property type="entry name" value="Glyco_hydro_6"/>
    <property type="match status" value="1"/>
</dbReference>
<dbReference type="SUPFAM" id="SSF51989">
    <property type="entry name" value="Glycosyl hydrolases family 6, cellulases"/>
    <property type="match status" value="1"/>
</dbReference>
<keyword evidence="2" id="KW-1185">Reference proteome</keyword>
<dbReference type="HOGENOM" id="CLU_1699069_0_0_1"/>
<accession>K3WJC9</accession>
<dbReference type="Proteomes" id="UP000019132">
    <property type="component" value="Unassembled WGS sequence"/>
</dbReference>
<dbReference type="GO" id="GO:0030245">
    <property type="term" value="P:cellulose catabolic process"/>
    <property type="evidence" value="ECO:0007669"/>
    <property type="project" value="InterPro"/>
</dbReference>
<protein>
    <submittedName>
        <fullName evidence="1">Uncharacterized protein</fullName>
    </submittedName>
</protein>
<dbReference type="Gene3D" id="3.20.20.40">
    <property type="entry name" value="1, 4-beta cellobiohydrolase"/>
    <property type="match status" value="1"/>
</dbReference>
<dbReference type="GO" id="GO:0004553">
    <property type="term" value="F:hydrolase activity, hydrolyzing O-glycosyl compounds"/>
    <property type="evidence" value="ECO:0007669"/>
    <property type="project" value="InterPro"/>
</dbReference>
<organism evidence="1 2">
    <name type="scientific">Globisporangium ultimum (strain ATCC 200006 / CBS 805.95 / DAOM BR144)</name>
    <name type="common">Pythium ultimum</name>
    <dbReference type="NCBI Taxonomy" id="431595"/>
    <lineage>
        <taxon>Eukaryota</taxon>
        <taxon>Sar</taxon>
        <taxon>Stramenopiles</taxon>
        <taxon>Oomycota</taxon>
        <taxon>Peronosporomycetes</taxon>
        <taxon>Pythiales</taxon>
        <taxon>Pythiaceae</taxon>
        <taxon>Globisporangium</taxon>
    </lineage>
</organism>
<dbReference type="InterPro" id="IPR036434">
    <property type="entry name" value="Beta_cellobiohydrolase_sf"/>
</dbReference>
<name>K3WJC9_GLOUD</name>
<reference evidence="1" key="3">
    <citation type="submission" date="2015-02" db="UniProtKB">
        <authorList>
            <consortium name="EnsemblProtists"/>
        </authorList>
    </citation>
    <scope>IDENTIFICATION</scope>
    <source>
        <strain evidence="1">DAOM BR144</strain>
    </source>
</reference>
<reference evidence="2" key="1">
    <citation type="journal article" date="2010" name="Genome Biol.">
        <title>Genome sequence of the necrotrophic plant pathogen Pythium ultimum reveals original pathogenicity mechanisms and effector repertoire.</title>
        <authorList>
            <person name="Levesque C.A."/>
            <person name="Brouwer H."/>
            <person name="Cano L."/>
            <person name="Hamilton J.P."/>
            <person name="Holt C."/>
            <person name="Huitema E."/>
            <person name="Raffaele S."/>
            <person name="Robideau G.P."/>
            <person name="Thines M."/>
            <person name="Win J."/>
            <person name="Zerillo M.M."/>
            <person name="Beakes G.W."/>
            <person name="Boore J.L."/>
            <person name="Busam D."/>
            <person name="Dumas B."/>
            <person name="Ferriera S."/>
            <person name="Fuerstenberg S.I."/>
            <person name="Gachon C.M."/>
            <person name="Gaulin E."/>
            <person name="Govers F."/>
            <person name="Grenville-Briggs L."/>
            <person name="Horner N."/>
            <person name="Hostetler J."/>
            <person name="Jiang R.H."/>
            <person name="Johnson J."/>
            <person name="Krajaejun T."/>
            <person name="Lin H."/>
            <person name="Meijer H.J."/>
            <person name="Moore B."/>
            <person name="Morris P."/>
            <person name="Phuntmart V."/>
            <person name="Puiu D."/>
            <person name="Shetty J."/>
            <person name="Stajich J.E."/>
            <person name="Tripathy S."/>
            <person name="Wawra S."/>
            <person name="van West P."/>
            <person name="Whitty B.R."/>
            <person name="Coutinho P.M."/>
            <person name="Henrissat B."/>
            <person name="Martin F."/>
            <person name="Thomas P.D."/>
            <person name="Tyler B.M."/>
            <person name="De Vries R.P."/>
            <person name="Kamoun S."/>
            <person name="Yandell M."/>
            <person name="Tisserat N."/>
            <person name="Buell C.R."/>
        </authorList>
    </citation>
    <scope>NUCLEOTIDE SEQUENCE</scope>
    <source>
        <strain evidence="2">DAOM:BR144</strain>
    </source>
</reference>
<dbReference type="EnsemblProtists" id="PYU1_T005071">
    <property type="protein sequence ID" value="PYU1_T005071"/>
    <property type="gene ID" value="PYU1_G005060"/>
</dbReference>
<dbReference type="STRING" id="431595.K3WJC9"/>
<dbReference type="PANTHER" id="PTHR34876">
    <property type="match status" value="1"/>
</dbReference>